<proteinExistence type="predicted"/>
<sequence>MRQGFSTVELLVVTVLLGILFTIGVFSGHAILRGQERASFLKTFQNVFWQGATEAASRGRELALVKNGSLLTLQDGPRVLRSWNIPEGASLGREGSPLPDGTLARFTPPGKLKDAQGGELLSPLVFEVVLGNKTYRYTVSLIGEAKVEGP</sequence>
<dbReference type="Proteomes" id="UP000286928">
    <property type="component" value="Unassembled WGS sequence"/>
</dbReference>
<evidence type="ECO:0000313" key="10">
    <source>
        <dbReference type="Proteomes" id="UP000287173"/>
    </source>
</evidence>
<dbReference type="EMBL" id="PEMD01000297">
    <property type="protein sequence ID" value="RTH30379.1"/>
    <property type="molecule type" value="Genomic_DNA"/>
</dbReference>
<protein>
    <submittedName>
        <fullName evidence="8">Type IV pilin</fullName>
    </submittedName>
</protein>
<keyword evidence="5" id="KW-1133">Transmembrane helix</keyword>
<dbReference type="Proteomes" id="UP000287962">
    <property type="component" value="Unassembled WGS sequence"/>
</dbReference>
<organism evidence="8 10">
    <name type="scientific">Thermus scotoductus</name>
    <dbReference type="NCBI Taxonomy" id="37636"/>
    <lineage>
        <taxon>Bacteria</taxon>
        <taxon>Thermotogati</taxon>
        <taxon>Deinococcota</taxon>
        <taxon>Deinococci</taxon>
        <taxon>Thermales</taxon>
        <taxon>Thermaceae</taxon>
        <taxon>Thermus</taxon>
    </lineage>
</organism>
<dbReference type="RefSeq" id="WP_126164708.1">
    <property type="nucleotide sequence ID" value="NZ_PELO01000110.1"/>
</dbReference>
<dbReference type="Proteomes" id="UP000287173">
    <property type="component" value="Unassembled WGS sequence"/>
</dbReference>
<keyword evidence="5" id="KW-0472">Membrane</keyword>
<dbReference type="EMBL" id="PEMG01000044">
    <property type="protein sequence ID" value="RTI11520.1"/>
    <property type="molecule type" value="Genomic_DNA"/>
</dbReference>
<dbReference type="InterPro" id="IPR012902">
    <property type="entry name" value="N_methyl_site"/>
</dbReference>
<dbReference type="EMBL" id="PEML01000144">
    <property type="protein sequence ID" value="RTI07680.1"/>
    <property type="molecule type" value="Genomic_DNA"/>
</dbReference>
<gene>
    <name evidence="7" type="ORF">CSW25_05670</name>
    <name evidence="8" type="ORF">CSW30_02400</name>
    <name evidence="6" type="ORF">CSW33_10290</name>
</gene>
<keyword evidence="5" id="KW-0812">Transmembrane</keyword>
<evidence type="ECO:0000313" key="6">
    <source>
        <dbReference type="EMBL" id="RTH30379.1"/>
    </source>
</evidence>
<keyword evidence="11" id="KW-1185">Reference proteome</keyword>
<evidence type="ECO:0000313" key="9">
    <source>
        <dbReference type="Proteomes" id="UP000286928"/>
    </source>
</evidence>
<evidence type="ECO:0000313" key="8">
    <source>
        <dbReference type="EMBL" id="RTI11520.1"/>
    </source>
</evidence>
<dbReference type="NCBIfam" id="TIGR02532">
    <property type="entry name" value="IV_pilin_GFxxxE"/>
    <property type="match status" value="1"/>
</dbReference>
<evidence type="ECO:0000256" key="2">
    <source>
        <dbReference type="ARBA" id="ARBA00004418"/>
    </source>
</evidence>
<evidence type="ECO:0000313" key="11">
    <source>
        <dbReference type="Proteomes" id="UP000287962"/>
    </source>
</evidence>
<evidence type="ECO:0000256" key="3">
    <source>
        <dbReference type="ARBA" id="ARBA00022764"/>
    </source>
</evidence>
<evidence type="ECO:0000256" key="5">
    <source>
        <dbReference type="SAM" id="Phobius"/>
    </source>
</evidence>
<dbReference type="GO" id="GO:0009279">
    <property type="term" value="C:cell outer membrane"/>
    <property type="evidence" value="ECO:0007669"/>
    <property type="project" value="UniProtKB-SubCell"/>
</dbReference>
<reference evidence="7" key="1">
    <citation type="submission" date="2017-10" db="EMBL/GenBank/DDBJ databases">
        <authorList>
            <person name="Wilpiszeski R.L."/>
            <person name="Zhidan Z."/>
            <person name="House C.H."/>
        </authorList>
    </citation>
    <scope>NUCLEOTIDE SEQUENCE</scope>
    <source>
        <strain evidence="7">12_S12</strain>
    </source>
</reference>
<dbReference type="InterPro" id="IPR045584">
    <property type="entry name" value="Pilin-like"/>
</dbReference>
<evidence type="ECO:0000256" key="1">
    <source>
        <dbReference type="ARBA" id="ARBA00004203"/>
    </source>
</evidence>
<name>A0A430USR8_THESC</name>
<evidence type="ECO:0000313" key="7">
    <source>
        <dbReference type="EMBL" id="RTI07680.1"/>
    </source>
</evidence>
<reference evidence="9 10" key="2">
    <citation type="journal article" date="2019" name="Extremophiles">
        <title>Biogeography of thermophiles and predominance of Thermus scotoductus in domestic water heaters.</title>
        <authorList>
            <person name="Wilpiszeski R.L."/>
            <person name="Zhang Z."/>
            <person name="House C.H."/>
        </authorList>
    </citation>
    <scope>NUCLEOTIDE SEQUENCE [LARGE SCALE GENOMIC DNA]</scope>
    <source>
        <strain evidence="7 11">12_S12</strain>
        <strain evidence="8 10">17_S17</strain>
        <strain evidence="6 9">20_S20</strain>
    </source>
</reference>
<comment type="caution">
    <text evidence="8">The sequence shown here is derived from an EMBL/GenBank/DDBJ whole genome shotgun (WGS) entry which is preliminary data.</text>
</comment>
<comment type="subcellular location">
    <subcellularLocation>
        <location evidence="1">Cell outer membrane</location>
        <topology evidence="1">Single-pass membrane protein</topology>
    </subcellularLocation>
    <subcellularLocation>
        <location evidence="2">Periplasm</location>
    </subcellularLocation>
</comment>
<dbReference type="SUPFAM" id="SSF54523">
    <property type="entry name" value="Pili subunits"/>
    <property type="match status" value="1"/>
</dbReference>
<dbReference type="AlphaFoldDB" id="A0A430USR8"/>
<feature type="transmembrane region" description="Helical" evidence="5">
    <location>
        <begin position="12"/>
        <end position="32"/>
    </location>
</feature>
<dbReference type="GO" id="GO:0042597">
    <property type="term" value="C:periplasmic space"/>
    <property type="evidence" value="ECO:0007669"/>
    <property type="project" value="UniProtKB-SubCell"/>
</dbReference>
<accession>A0A430USR8</accession>
<keyword evidence="3" id="KW-0574">Periplasm</keyword>
<keyword evidence="4" id="KW-0998">Cell outer membrane</keyword>
<evidence type="ECO:0000256" key="4">
    <source>
        <dbReference type="ARBA" id="ARBA00023237"/>
    </source>
</evidence>